<comment type="caution">
    <text evidence="2">The sequence shown here is derived from an EMBL/GenBank/DDBJ whole genome shotgun (WGS) entry which is preliminary data.</text>
</comment>
<evidence type="ECO:0000313" key="2">
    <source>
        <dbReference type="EMBL" id="KAK0400966.1"/>
    </source>
</evidence>
<sequence>MAVALPLHILTTYLIIRKSPSNFNAYKYVLLNVSFWAFLCDMTLDVVTLPMLTAEIFAVHAEGLIKGLGPRSGVVGTAVSSFCIAEILMALLIAFFYRYTALKMDFKVFGKTPKKWHYFLCTTLLMVVLPAFVASQVIFAYISEDELKAYTQKSNRSMLSEQTYRQHVQLLKALVVQTMSPLILLTIPLFVLFGGLICGLNMMNGTLNYAKRSQTIREHKGYASSLMVYILFALLLMISLD</sequence>
<dbReference type="Pfam" id="PF10326">
    <property type="entry name" value="7TM_GPCR_Str"/>
    <property type="match status" value="1"/>
</dbReference>
<feature type="transmembrane region" description="Helical" evidence="1">
    <location>
        <begin position="179"/>
        <end position="200"/>
    </location>
</feature>
<evidence type="ECO:0008006" key="4">
    <source>
        <dbReference type="Google" id="ProtNLM"/>
    </source>
</evidence>
<keyword evidence="1" id="KW-0472">Membrane</keyword>
<dbReference type="Pfam" id="PF10318">
    <property type="entry name" value="7TM_GPCR_Srh"/>
    <property type="match status" value="1"/>
</dbReference>
<name>A0AA39LKE8_9BILA</name>
<feature type="transmembrane region" description="Helical" evidence="1">
    <location>
        <begin position="73"/>
        <end position="97"/>
    </location>
</feature>
<organism evidence="2 3">
    <name type="scientific">Steinernema hermaphroditum</name>
    <dbReference type="NCBI Taxonomy" id="289476"/>
    <lineage>
        <taxon>Eukaryota</taxon>
        <taxon>Metazoa</taxon>
        <taxon>Ecdysozoa</taxon>
        <taxon>Nematoda</taxon>
        <taxon>Chromadorea</taxon>
        <taxon>Rhabditida</taxon>
        <taxon>Tylenchina</taxon>
        <taxon>Panagrolaimomorpha</taxon>
        <taxon>Strongyloidoidea</taxon>
        <taxon>Steinernematidae</taxon>
        <taxon>Steinernema</taxon>
    </lineage>
</organism>
<dbReference type="InterPro" id="IPR019428">
    <property type="entry name" value="7TM_GPCR_serpentine_rcpt_Str"/>
</dbReference>
<evidence type="ECO:0000256" key="1">
    <source>
        <dbReference type="SAM" id="Phobius"/>
    </source>
</evidence>
<protein>
    <recommendedName>
        <fullName evidence="4">G-protein coupled receptors family 1 profile domain-containing protein</fullName>
    </recommendedName>
</protein>
<evidence type="ECO:0000313" key="3">
    <source>
        <dbReference type="Proteomes" id="UP001175271"/>
    </source>
</evidence>
<proteinExistence type="predicted"/>
<reference evidence="2" key="1">
    <citation type="submission" date="2023-06" db="EMBL/GenBank/DDBJ databases">
        <title>Genomic analysis of the entomopathogenic nematode Steinernema hermaphroditum.</title>
        <authorList>
            <person name="Schwarz E.M."/>
            <person name="Heppert J.K."/>
            <person name="Baniya A."/>
            <person name="Schwartz H.T."/>
            <person name="Tan C.-H."/>
            <person name="Antoshechkin I."/>
            <person name="Sternberg P.W."/>
            <person name="Goodrich-Blair H."/>
            <person name="Dillman A.R."/>
        </authorList>
    </citation>
    <scope>NUCLEOTIDE SEQUENCE</scope>
    <source>
        <strain evidence="2">PS9179</strain>
        <tissue evidence="2">Whole animal</tissue>
    </source>
</reference>
<keyword evidence="1" id="KW-0812">Transmembrane</keyword>
<feature type="transmembrane region" description="Helical" evidence="1">
    <location>
        <begin position="221"/>
        <end position="240"/>
    </location>
</feature>
<dbReference type="AlphaFoldDB" id="A0AA39LKE8"/>
<feature type="transmembrane region" description="Helical" evidence="1">
    <location>
        <begin position="118"/>
        <end position="142"/>
    </location>
</feature>
<gene>
    <name evidence="2" type="ORF">QR680_015537</name>
</gene>
<dbReference type="PANTHER" id="PTHR22943">
    <property type="entry name" value="7-TRANSMEMBRANE DOMAIN RECEPTOR C.ELEGANS"/>
    <property type="match status" value="1"/>
</dbReference>
<keyword evidence="1" id="KW-1133">Transmembrane helix</keyword>
<dbReference type="PANTHER" id="PTHR22943:SF248">
    <property type="entry name" value="SEVEN TM RECEPTOR"/>
    <property type="match status" value="1"/>
</dbReference>
<accession>A0AA39LKE8</accession>
<dbReference type="InterPro" id="IPR019422">
    <property type="entry name" value="7TM_GPCR_serpentine_rcpt_Srh"/>
</dbReference>
<dbReference type="Proteomes" id="UP001175271">
    <property type="component" value="Unassembled WGS sequence"/>
</dbReference>
<dbReference type="EMBL" id="JAUCMV010000004">
    <property type="protein sequence ID" value="KAK0400966.1"/>
    <property type="molecule type" value="Genomic_DNA"/>
</dbReference>
<keyword evidence="3" id="KW-1185">Reference proteome</keyword>